<feature type="compositionally biased region" description="Basic and acidic residues" evidence="1">
    <location>
        <begin position="227"/>
        <end position="248"/>
    </location>
</feature>
<feature type="region of interest" description="Disordered" evidence="1">
    <location>
        <begin position="725"/>
        <end position="747"/>
    </location>
</feature>
<accession>A0A8H3IMK9</accession>
<feature type="region of interest" description="Disordered" evidence="1">
    <location>
        <begin position="636"/>
        <end position="655"/>
    </location>
</feature>
<feature type="compositionally biased region" description="Low complexity" evidence="1">
    <location>
        <begin position="551"/>
        <end position="573"/>
    </location>
</feature>
<proteinExistence type="predicted"/>
<comment type="caution">
    <text evidence="2">The sequence shown here is derived from an EMBL/GenBank/DDBJ whole genome shotgun (WGS) entry which is preliminary data.</text>
</comment>
<feature type="compositionally biased region" description="Polar residues" evidence="1">
    <location>
        <begin position="271"/>
        <end position="319"/>
    </location>
</feature>
<dbReference type="Proteomes" id="UP000664521">
    <property type="component" value="Unassembled WGS sequence"/>
</dbReference>
<feature type="compositionally biased region" description="Polar residues" evidence="1">
    <location>
        <begin position="1146"/>
        <end position="1155"/>
    </location>
</feature>
<feature type="compositionally biased region" description="Basic and acidic residues" evidence="1">
    <location>
        <begin position="819"/>
        <end position="837"/>
    </location>
</feature>
<feature type="region of interest" description="Disordered" evidence="1">
    <location>
        <begin position="1"/>
        <end position="46"/>
    </location>
</feature>
<feature type="compositionally biased region" description="Basic and acidic residues" evidence="1">
    <location>
        <begin position="956"/>
        <end position="975"/>
    </location>
</feature>
<reference evidence="2" key="1">
    <citation type="submission" date="2021-03" db="EMBL/GenBank/DDBJ databases">
        <authorList>
            <person name="Tagirdzhanova G."/>
        </authorList>
    </citation>
    <scope>NUCLEOTIDE SEQUENCE</scope>
</reference>
<feature type="region of interest" description="Disordered" evidence="1">
    <location>
        <begin position="788"/>
        <end position="1090"/>
    </location>
</feature>
<feature type="region of interest" description="Disordered" evidence="1">
    <location>
        <begin position="1146"/>
        <end position="1307"/>
    </location>
</feature>
<feature type="compositionally biased region" description="Low complexity" evidence="1">
    <location>
        <begin position="876"/>
        <end position="889"/>
    </location>
</feature>
<feature type="compositionally biased region" description="Polar residues" evidence="1">
    <location>
        <begin position="1016"/>
        <end position="1042"/>
    </location>
</feature>
<feature type="compositionally biased region" description="Low complexity" evidence="1">
    <location>
        <begin position="1229"/>
        <end position="1242"/>
    </location>
</feature>
<feature type="compositionally biased region" description="Basic and acidic residues" evidence="1">
    <location>
        <begin position="1172"/>
        <end position="1184"/>
    </location>
</feature>
<name>A0A8H3IMK9_9LECA</name>
<feature type="compositionally biased region" description="Polar residues" evidence="1">
    <location>
        <begin position="360"/>
        <end position="375"/>
    </location>
</feature>
<feature type="compositionally biased region" description="Pro residues" evidence="1">
    <location>
        <begin position="1243"/>
        <end position="1252"/>
    </location>
</feature>
<sequence>MNRFRSKKRQNDSASSTRRPSVESDVPPLPALSSRTKTFRRNKKVETQVIPEPRIDFSSALPASDDFRTSMLMPSLSARFSMLREQDDPTSKLGKANDDSVLFPKRASRLELFNRNGLSDIVEADSLHGSIRPPFAFRTNSYSTDGGYGTDDDTTRNGSIMSRARQGEGNTMFGGRQKVYKIPVDGVNARRSGNADGGPGPTQGMGGKFLYESDIAMSHFQQLKLREREERDRAAHERPSTRSSKDDEGSGSSPSSQYNKNRETTSSTTSGPSLPRNSTAATSVASQRSVYGGQPNANGSSISMTSQNPGSHISPSSDRPNPKNKRLYGQGLDQHMHEQQHSAMHRLESLHRQRALDQPLSRNLQPSRSATSLNDRYQRSGPLYASNNFRTASPPPSATPPRMGDFDLGLNGDNSTSSVEKNDSGYGRSPPLSPPMSPTEDPVLVSALEPNDIGKATASGAFNKPKRQYNEQQYLQRQLQLQQGRQTPPPLRPFSPNAPSVDEKAINRSRNDSVNSTLSTNGSIRRPQEHQSYDQSLNSVPESPDRRRPGRSSSPRPPISTSFFSAFSSSEASPQSDTEPDSDSPTMSLPYQSLSQVIIKEPTEAMPIDSPKEPYHPSRLGPLPTSITEETASETLSQRTVTHSHNSSISKPKSGCLDADSPTLGPVTTGIGLNGLVRAHLRNDSGQSSIYPEPSPGLQAKFASENFNSRESGLNQSQTFFHQDTTSDDELDNQTTELPKSDQSDVVPAPLAITARSFLEQATVLRDHDLPKPKQMQGTSKAQRILGHEAPRSSQESVPTQSWQEQLRKHHARGGSTETQKEREAFASELAERRRAVQDNLKSFVENESRSASPGPGPRKRDSSPAGKPPMPFGILRSKTSKTSLSTRTENPTKAMKMLGIDPASTLPSGQSVENFVPDESQQRTRLMNEGQRSQMQTRQRSRPPNQRSSPPLSKSPRENRSSSDSSDRRQDARKGRSGNVKSMATGEPLHQHVNPPLKFASVPPRPVEELMASISRHQPSSERSQSANPGRLRSNSRTNVSGYFEQRGPPSAPPSIHSQAGLSPRPSPMAATHSAHTTPSIHDHPSNFSNSTSPVMITARNSPTSNRHHLAYRKGSINKQDISEPRFLSSTSSIITVDLPPEASLQNGMDSFASSPPPVPPFNPRRNRTRTFFEHLGRSEKQEAVSLPSPAQDDPYEERSTFSADEGDPKPKPSRHRLRKTSSEGGSMAARARQQAMMAPSPAMPPFPPNAVPSASMRQFHPDTSPEPSPAMQQQGFYDSTTSSPLLPHHPQLQTRPDGQESGGMF</sequence>
<feature type="region of interest" description="Disordered" evidence="1">
    <location>
        <begin position="356"/>
        <end position="443"/>
    </location>
</feature>
<feature type="compositionally biased region" description="Polar residues" evidence="1">
    <location>
        <begin position="512"/>
        <end position="523"/>
    </location>
</feature>
<feature type="compositionally biased region" description="Polar residues" evidence="1">
    <location>
        <begin position="1075"/>
        <end position="1090"/>
    </location>
</feature>
<feature type="compositionally biased region" description="Basic and acidic residues" evidence="1">
    <location>
        <begin position="501"/>
        <end position="511"/>
    </location>
</feature>
<keyword evidence="3" id="KW-1185">Reference proteome</keyword>
<protein>
    <submittedName>
        <fullName evidence="2">Uncharacterized protein</fullName>
    </submittedName>
</protein>
<evidence type="ECO:0000313" key="3">
    <source>
        <dbReference type="Proteomes" id="UP000664521"/>
    </source>
</evidence>
<feature type="region of interest" description="Disordered" evidence="1">
    <location>
        <begin position="227"/>
        <end position="328"/>
    </location>
</feature>
<feature type="compositionally biased region" description="Polar residues" evidence="1">
    <location>
        <begin position="250"/>
        <end position="259"/>
    </location>
</feature>
<dbReference type="OrthoDB" id="5335210at2759"/>
<feature type="compositionally biased region" description="Polar residues" evidence="1">
    <location>
        <begin position="1272"/>
        <end position="1286"/>
    </location>
</feature>
<feature type="compositionally biased region" description="Polar residues" evidence="1">
    <location>
        <begin position="636"/>
        <end position="651"/>
    </location>
</feature>
<evidence type="ECO:0000313" key="2">
    <source>
        <dbReference type="EMBL" id="CAF9919194.1"/>
    </source>
</evidence>
<dbReference type="EMBL" id="CAJPDS010000023">
    <property type="protein sequence ID" value="CAF9919194.1"/>
    <property type="molecule type" value="Genomic_DNA"/>
</dbReference>
<feature type="region of interest" description="Disordered" evidence="1">
    <location>
        <begin position="479"/>
        <end position="589"/>
    </location>
</feature>
<feature type="compositionally biased region" description="Low complexity" evidence="1">
    <location>
        <begin position="932"/>
        <end position="955"/>
    </location>
</feature>
<evidence type="ECO:0000256" key="1">
    <source>
        <dbReference type="SAM" id="MobiDB-lite"/>
    </source>
</evidence>
<feature type="compositionally biased region" description="Polar residues" evidence="1">
    <location>
        <begin position="792"/>
        <end position="805"/>
    </location>
</feature>
<organism evidence="2 3">
    <name type="scientific">Heterodermia speciosa</name>
    <dbReference type="NCBI Taxonomy" id="116794"/>
    <lineage>
        <taxon>Eukaryota</taxon>
        <taxon>Fungi</taxon>
        <taxon>Dikarya</taxon>
        <taxon>Ascomycota</taxon>
        <taxon>Pezizomycotina</taxon>
        <taxon>Lecanoromycetes</taxon>
        <taxon>OSLEUM clade</taxon>
        <taxon>Lecanoromycetidae</taxon>
        <taxon>Caliciales</taxon>
        <taxon>Physciaceae</taxon>
        <taxon>Heterodermia</taxon>
    </lineage>
</organism>
<gene>
    <name evidence="2" type="ORF">HETSPECPRED_003971</name>
</gene>